<evidence type="ECO:0000256" key="1">
    <source>
        <dbReference type="SAM" id="Phobius"/>
    </source>
</evidence>
<evidence type="ECO:0000313" key="3">
    <source>
        <dbReference type="Proteomes" id="UP000291097"/>
    </source>
</evidence>
<keyword evidence="1" id="KW-0472">Membrane</keyword>
<protein>
    <submittedName>
        <fullName evidence="2">Uncharacterized protein</fullName>
    </submittedName>
</protein>
<feature type="transmembrane region" description="Helical" evidence="1">
    <location>
        <begin position="34"/>
        <end position="54"/>
    </location>
</feature>
<gene>
    <name evidence="2" type="ORF">BDK88_1051</name>
</gene>
<evidence type="ECO:0000313" key="2">
    <source>
        <dbReference type="EMBL" id="RZV12160.1"/>
    </source>
</evidence>
<keyword evidence="1" id="KW-0812">Transmembrane</keyword>
<dbReference type="Proteomes" id="UP000291097">
    <property type="component" value="Unassembled WGS sequence"/>
</dbReference>
<dbReference type="EMBL" id="SHMP01000003">
    <property type="protein sequence ID" value="RZV12160.1"/>
    <property type="molecule type" value="Genomic_DNA"/>
</dbReference>
<feature type="transmembrane region" description="Helical" evidence="1">
    <location>
        <begin position="69"/>
        <end position="90"/>
    </location>
</feature>
<dbReference type="AlphaFoldDB" id="A0A482YGA9"/>
<accession>A0A482YGA9</accession>
<organism evidence="2 3">
    <name type="scientific">Natrinema hispanicum</name>
    <dbReference type="NCBI Taxonomy" id="392421"/>
    <lineage>
        <taxon>Archaea</taxon>
        <taxon>Methanobacteriati</taxon>
        <taxon>Methanobacteriota</taxon>
        <taxon>Stenosarchaea group</taxon>
        <taxon>Halobacteria</taxon>
        <taxon>Halobacteriales</taxon>
        <taxon>Natrialbaceae</taxon>
        <taxon>Natrinema</taxon>
    </lineage>
</organism>
<proteinExistence type="predicted"/>
<reference evidence="2 3" key="1">
    <citation type="submission" date="2019-02" db="EMBL/GenBank/DDBJ databases">
        <title>Genomic Encyclopedia of Archaeal and Bacterial Type Strains, Phase II (KMG-II): from individual species to whole genera.</title>
        <authorList>
            <person name="Goeker M."/>
        </authorList>
    </citation>
    <scope>NUCLEOTIDE SEQUENCE [LARGE SCALE GENOMIC DNA]</scope>
    <source>
        <strain evidence="2 3">DSM 18328</strain>
    </source>
</reference>
<name>A0A482YGA9_9EURY</name>
<keyword evidence="1" id="KW-1133">Transmembrane helix</keyword>
<comment type="caution">
    <text evidence="2">The sequence shown here is derived from an EMBL/GenBank/DDBJ whole genome shotgun (WGS) entry which is preliminary data.</text>
</comment>
<sequence length="273" mass="30977">MRSFTNIRHSDNNMGDDRSRIKKFLSGQRPARDALIIGAGVGILISTGVIVLYTKSPLQGDARLTVAQIWTNVITSSILITVYSALVLYYRKQTKIMSEQSSYSSDMKDLEETQTEILERQNKLAQVQYKPIISIDRVDVKDTTLYLTLSNRGSGIANDLRIKTCIETLDSNQEIENETVSLTRAYENHRKNYLSGGEEEVAFECVPQAQFFDEDGTGKIERDINSVLHNINGTDVSVKILLEYETVLEESKRKTVRSRWKTITDELELKDLV</sequence>